<keyword evidence="1" id="KW-0175">Coiled coil</keyword>
<evidence type="ECO:0000256" key="1">
    <source>
        <dbReference type="SAM" id="Coils"/>
    </source>
</evidence>
<proteinExistence type="predicted"/>
<accession>A0ABY4CAJ9</accession>
<dbReference type="Proteomes" id="UP000830116">
    <property type="component" value="Chromosome"/>
</dbReference>
<feature type="signal peptide" evidence="2">
    <location>
        <begin position="1"/>
        <end position="21"/>
    </location>
</feature>
<organism evidence="4 5">
    <name type="scientific">Bdellovibrio reynosensis</name>
    <dbReference type="NCBI Taxonomy" id="2835041"/>
    <lineage>
        <taxon>Bacteria</taxon>
        <taxon>Pseudomonadati</taxon>
        <taxon>Bdellovibrionota</taxon>
        <taxon>Bdellovibrionia</taxon>
        <taxon>Bdellovibrionales</taxon>
        <taxon>Pseudobdellovibrionaceae</taxon>
        <taxon>Bdellovibrio</taxon>
    </lineage>
</organism>
<dbReference type="InterPro" id="IPR030392">
    <property type="entry name" value="S74_ICA"/>
</dbReference>
<protein>
    <submittedName>
        <fullName evidence="4">Tail fiber domain-containing protein</fullName>
    </submittedName>
</protein>
<feature type="chain" id="PRO_5045425178" evidence="2">
    <location>
        <begin position="22"/>
        <end position="1448"/>
    </location>
</feature>
<dbReference type="InterPro" id="IPR036388">
    <property type="entry name" value="WH-like_DNA-bd_sf"/>
</dbReference>
<dbReference type="Pfam" id="PF13884">
    <property type="entry name" value="Peptidase_S74"/>
    <property type="match status" value="1"/>
</dbReference>
<keyword evidence="5" id="KW-1185">Reference proteome</keyword>
<gene>
    <name evidence="4" type="ORF">MNR06_14540</name>
</gene>
<evidence type="ECO:0000256" key="2">
    <source>
        <dbReference type="SAM" id="SignalP"/>
    </source>
</evidence>
<evidence type="ECO:0000313" key="4">
    <source>
        <dbReference type="EMBL" id="UOF00917.1"/>
    </source>
</evidence>
<dbReference type="PROSITE" id="PS51688">
    <property type="entry name" value="ICA"/>
    <property type="match status" value="1"/>
</dbReference>
<sequence>MKTGTFLSILITFLIPAFVFAAPKNFTYQGRIVKSDGQPLEYNNVSFLFEITNPNGSCVIYREQKDGINMQNSKGIFDVPIGSGTKLFPADPVFTLLDAFNNSEVQNCSGGSTYTPIAGDNRVLKVQFHDGTGWKVIDPPNEIRTVPFAGYASSAEKLGNKTANDFVLKTALQTCAVGQYLTFDGTNFVCQNDAGGAGMLSDINVTAPITKGGTATIPTIGISVGTTAGTVAAGNDARFTDARTPTGSAGGDLGGLYPNPSVTKIQNIVVSSTAPTVGHYMKFDGAQWLSAVIGMADVTGLNATLNTYLLKSTFDGYVSAAGCAAHETMSWSAIFGFQCIPINVSLAGDASGAIGAVSVNKIKGITVDTTGLTAGQTLKYDGSKFAPANDNNTGTVTNVATGTGLSGGPITSTGTISLANTAVTAGSYTRANITVDAQGRLTAASNGASVNLASEVTGTLPIANGGTGATSATAAFNALSPLTTKGDIAVNDGTNDIRLPAGTNGQVLSANSAQASGLQWITPTSGTVTSVATGTGLSGGPITSTGTISLANTAVTAGSYGSATQVPTFTVDAQGRLTAASNTAITFPVTSIATKTGAVTLDWGDINNNTGDYLTYRPNNVACTDGQTLKWINANSRWECASDNNAGGTVTSVATGTGLSGGPITGSGTISLANTAVTAGSYTRASITVDAQGRLTAASNGPAISLTADVTGTLPVANGGTGATTAVAAFNGLSPLTTKGDIVVNDGTNDVRVAVGTNGQVLSANSAQASGVQWITPTSGTVTSVATGTGLTGGPVTSTGTISLANTAVTPATYGSTTAVGTFTVDAQGRLTAASNAAIAFPVTSVATKTGAVTLDWGDINNNTGDYLTYRPNNVACTDGQTLKWINANSRWECAADNNAGGTVTSVATGTGLTGGTITSTGTISLANTAVTAGSYTRASITVDAQGRLTAASSGPAISLTADVTGTLPVANGGTGATTAVAAFNGLSPLTTKGDIVVNDGTNDIRVAVGTNGQVLSANSAQASGVQWITPNAGTVTSVATGTGLSGGPITGSGTISLANTAVTAGSYTRASITVDAQGRLTSASSGGAISLTADVTGTLPVANGGTGASSLTGDRLMVTNTTGTALIPFTCSTGQLITFNASGVMGCTTYSSSTLATNGGNTLGAALTLGTNDAQSVVLETNGVGRLSINSAGSISMPGSVATGNITAGSRIEMARDGAANGIIQATGTGTDGQRSAISFNSNSTTGEIQNIKFRIFDSDMIQIIQQSAGSRWMKVYGAGGNLTSPPAWAGGLWAWDAYVEGSIALGTNGGTNVMFQSTGHGTMAGSLTQNSDIRLKENIERIPSSLEKIEQLNGVTYYWKDRKRDPDKQIGLIAQDVQKVFPEAIRVSDKGILSVAYQNLVAPLVEAVKELHKMYIDQQAEVDALKEENRLLKERLDRLEEKMNAQ</sequence>
<name>A0ABY4CAJ9_9BACT</name>
<reference evidence="4" key="1">
    <citation type="submission" date="2022-03" db="EMBL/GenBank/DDBJ databases">
        <title>Genome Identification and Characterization of new species Bdellovibrio reynosense LBG001 sp. nov. from a Mexico soil sample.</title>
        <authorList>
            <person name="Camilli A."/>
            <person name="Ajao Y."/>
            <person name="Guo X."/>
        </authorList>
    </citation>
    <scope>NUCLEOTIDE SEQUENCE</scope>
    <source>
        <strain evidence="4">LBG001</strain>
    </source>
</reference>
<dbReference type="Gene3D" id="1.10.10.10">
    <property type="entry name" value="Winged helix-like DNA-binding domain superfamily/Winged helix DNA-binding domain"/>
    <property type="match status" value="1"/>
</dbReference>
<keyword evidence="2" id="KW-0732">Signal</keyword>
<feature type="domain" description="Peptidase S74" evidence="3">
    <location>
        <begin position="1333"/>
        <end position="1431"/>
    </location>
</feature>
<dbReference type="EMBL" id="CP093442">
    <property type="protein sequence ID" value="UOF00917.1"/>
    <property type="molecule type" value="Genomic_DNA"/>
</dbReference>
<evidence type="ECO:0000313" key="5">
    <source>
        <dbReference type="Proteomes" id="UP000830116"/>
    </source>
</evidence>
<feature type="coiled-coil region" evidence="1">
    <location>
        <begin position="1410"/>
        <end position="1444"/>
    </location>
</feature>
<evidence type="ECO:0000259" key="3">
    <source>
        <dbReference type="PROSITE" id="PS51688"/>
    </source>
</evidence>
<dbReference type="RefSeq" id="WP_243537111.1">
    <property type="nucleotide sequence ID" value="NZ_CP093442.1"/>
</dbReference>